<evidence type="ECO:0000256" key="1">
    <source>
        <dbReference type="SAM" id="MobiDB-lite"/>
    </source>
</evidence>
<reference evidence="2" key="1">
    <citation type="journal article" date="2021" name="Front. Plant Sci.">
        <title>Chromosome-Scale Genome Assembly for Chinese Sour Jujube and Insights Into Its Genome Evolution and Domestication Signature.</title>
        <authorList>
            <person name="Shen L.-Y."/>
            <person name="Luo H."/>
            <person name="Wang X.-L."/>
            <person name="Wang X.-M."/>
            <person name="Qiu X.-J."/>
            <person name="Liu H."/>
            <person name="Zhou S.-S."/>
            <person name="Jia K.-H."/>
            <person name="Nie S."/>
            <person name="Bao Y.-T."/>
            <person name="Zhang R.-G."/>
            <person name="Yun Q.-Z."/>
            <person name="Chai Y.-H."/>
            <person name="Lu J.-Y."/>
            <person name="Li Y."/>
            <person name="Zhao S.-W."/>
            <person name="Mao J.-F."/>
            <person name="Jia S.-G."/>
            <person name="Mao Y.-M."/>
        </authorList>
    </citation>
    <scope>NUCLEOTIDE SEQUENCE</scope>
    <source>
        <strain evidence="2">AT0</strain>
        <tissue evidence="2">Leaf</tissue>
    </source>
</reference>
<feature type="compositionally biased region" description="Polar residues" evidence="1">
    <location>
        <begin position="161"/>
        <end position="181"/>
    </location>
</feature>
<dbReference type="Proteomes" id="UP000813462">
    <property type="component" value="Unassembled WGS sequence"/>
</dbReference>
<organism evidence="2 3">
    <name type="scientific">Ziziphus jujuba var. spinosa</name>
    <dbReference type="NCBI Taxonomy" id="714518"/>
    <lineage>
        <taxon>Eukaryota</taxon>
        <taxon>Viridiplantae</taxon>
        <taxon>Streptophyta</taxon>
        <taxon>Embryophyta</taxon>
        <taxon>Tracheophyta</taxon>
        <taxon>Spermatophyta</taxon>
        <taxon>Magnoliopsida</taxon>
        <taxon>eudicotyledons</taxon>
        <taxon>Gunneridae</taxon>
        <taxon>Pentapetalae</taxon>
        <taxon>rosids</taxon>
        <taxon>fabids</taxon>
        <taxon>Rosales</taxon>
        <taxon>Rhamnaceae</taxon>
        <taxon>Paliureae</taxon>
        <taxon>Ziziphus</taxon>
    </lineage>
</organism>
<feature type="region of interest" description="Disordered" evidence="1">
    <location>
        <begin position="134"/>
        <end position="184"/>
    </location>
</feature>
<comment type="caution">
    <text evidence="2">The sequence shown here is derived from an EMBL/GenBank/DDBJ whole genome shotgun (WGS) entry which is preliminary data.</text>
</comment>
<dbReference type="EMBL" id="JAEACU010000003">
    <property type="protein sequence ID" value="KAH7538173.1"/>
    <property type="molecule type" value="Genomic_DNA"/>
</dbReference>
<name>A0A978VRJ8_ZIZJJ</name>
<evidence type="ECO:0000313" key="3">
    <source>
        <dbReference type="Proteomes" id="UP000813462"/>
    </source>
</evidence>
<dbReference type="Pfam" id="PF09713">
    <property type="entry name" value="A_thal_3526"/>
    <property type="match status" value="1"/>
</dbReference>
<feature type="compositionally biased region" description="Low complexity" evidence="1">
    <location>
        <begin position="150"/>
        <end position="160"/>
    </location>
</feature>
<evidence type="ECO:0000313" key="2">
    <source>
        <dbReference type="EMBL" id="KAH7538173.1"/>
    </source>
</evidence>
<gene>
    <name evidence="2" type="ORF">FEM48_Zijuj03G0170900</name>
</gene>
<dbReference type="PANTHER" id="PTHR31871">
    <property type="entry name" value="OS02G0137100 PROTEIN"/>
    <property type="match status" value="1"/>
</dbReference>
<dbReference type="AlphaFoldDB" id="A0A978VRJ8"/>
<dbReference type="InterPro" id="IPR006476">
    <property type="entry name" value="CHP01589_pln"/>
</dbReference>
<dbReference type="NCBIfam" id="TIGR01589">
    <property type="entry name" value="A_thal_3526"/>
    <property type="match status" value="1"/>
</dbReference>
<protein>
    <submittedName>
        <fullName evidence="2">Uncharacterized protein</fullName>
    </submittedName>
</protein>
<proteinExistence type="predicted"/>
<dbReference type="PANTHER" id="PTHR31871:SF9">
    <property type="entry name" value="HELICASE WITH ZINC FINGER PROTEIN"/>
    <property type="match status" value="1"/>
</dbReference>
<accession>A0A978VRJ8</accession>
<sequence length="342" mass="38712">MPNSPDVNRKGTRKSHTQRYCPCKTVFYFFSLVQNLIERCLQLYMSRNEVIATLLSHAKIKPQFTDLGKTQFSLIFLLNMVEVNVVDHLYKVWQRLEEENADFFKGYYVKLKLKDQTCFFNYLLHQQYHMTRQNGRQHLPVDSLPPPQPSIQSPSNPISSTGYHRSNSSMGTIPSNSSMDTMSDMEDRNHTLENFISLLNSDNGMVMTGNVRTVGGATPLSSYSKMASNIQFPSPPLDMSGLNMDNKWVPDSAFNDLATSKNSASNFIETVNYPNAQVWNQEDIFSVVADLEDVAGCEGFHSLSSSPEIKSDSPNQNGRGKVETSPFFAMLLCFMNFYNFSS</sequence>